<evidence type="ECO:0000256" key="4">
    <source>
        <dbReference type="ARBA" id="ARBA00022734"/>
    </source>
</evidence>
<keyword evidence="7" id="KW-1185">Reference proteome</keyword>
<dbReference type="PROSITE" id="PS50041">
    <property type="entry name" value="C_TYPE_LECTIN_2"/>
    <property type="match status" value="1"/>
</dbReference>
<feature type="domain" description="C-type lectin" evidence="5">
    <location>
        <begin position="90"/>
        <end position="196"/>
    </location>
</feature>
<dbReference type="GO" id="GO:0016020">
    <property type="term" value="C:membrane"/>
    <property type="evidence" value="ECO:0007669"/>
    <property type="project" value="UniProtKB-SubCell"/>
</dbReference>
<dbReference type="InterPro" id="IPR016187">
    <property type="entry name" value="CTDL_fold"/>
</dbReference>
<dbReference type="Pfam" id="PF00059">
    <property type="entry name" value="Lectin_C"/>
    <property type="match status" value="1"/>
</dbReference>
<evidence type="ECO:0000259" key="5">
    <source>
        <dbReference type="PROSITE" id="PS50041"/>
    </source>
</evidence>
<dbReference type="InterPro" id="IPR033992">
    <property type="entry name" value="NKR-like_CTLD"/>
</dbReference>
<dbReference type="Ensembl" id="ENSPMRT00000030333.1">
    <property type="protein sequence ID" value="ENSPMRP00000028592.1"/>
    <property type="gene ID" value="ENSPMRG00000018481.1"/>
</dbReference>
<comment type="subcellular location">
    <subcellularLocation>
        <location evidence="1">Membrane</location>
        <topology evidence="1">Single-pass membrane protein</topology>
    </subcellularLocation>
    <subcellularLocation>
        <location evidence="2">Secreted</location>
    </subcellularLocation>
</comment>
<dbReference type="AlphaFoldDB" id="A0A670K0U1"/>
<dbReference type="Proteomes" id="UP000472272">
    <property type="component" value="Chromosome 17"/>
</dbReference>
<reference evidence="6" key="2">
    <citation type="submission" date="2025-08" db="UniProtKB">
        <authorList>
            <consortium name="Ensembl"/>
        </authorList>
    </citation>
    <scope>IDENTIFICATION</scope>
</reference>
<dbReference type="PANTHER" id="PTHR47536:SF1">
    <property type="entry name" value="C-TYPE LECTIN DOMAIN FAMILY 5 MEMBER A"/>
    <property type="match status" value="1"/>
</dbReference>
<dbReference type="SUPFAM" id="SSF56436">
    <property type="entry name" value="C-type lectin-like"/>
    <property type="match status" value="1"/>
</dbReference>
<evidence type="ECO:0000313" key="6">
    <source>
        <dbReference type="Ensembl" id="ENSPMRP00000028592.1"/>
    </source>
</evidence>
<reference evidence="6 7" key="1">
    <citation type="journal article" date="2019" name="Proc. Natl. Acad. Sci. U.S.A.">
        <title>Regulatory changes in pterin and carotenoid genes underlie balanced color polymorphisms in the wall lizard.</title>
        <authorList>
            <person name="Andrade P."/>
            <person name="Pinho C."/>
            <person name="Perez I de Lanuza G."/>
            <person name="Afonso S."/>
            <person name="Brejcha J."/>
            <person name="Rubin C.J."/>
            <person name="Wallerman O."/>
            <person name="Pereira P."/>
            <person name="Sabatino S.J."/>
            <person name="Bellati A."/>
            <person name="Pellitteri-Rosa D."/>
            <person name="Bosakova Z."/>
            <person name="Bunikis I."/>
            <person name="Carretero M.A."/>
            <person name="Feiner N."/>
            <person name="Marsik P."/>
            <person name="Pauperio F."/>
            <person name="Salvi D."/>
            <person name="Soler L."/>
            <person name="While G.M."/>
            <person name="Uller T."/>
            <person name="Font E."/>
            <person name="Andersson L."/>
            <person name="Carneiro M."/>
        </authorList>
    </citation>
    <scope>NUCLEOTIDE SEQUENCE</scope>
</reference>
<dbReference type="GeneTree" id="ENSGT00910000144330"/>
<evidence type="ECO:0000256" key="1">
    <source>
        <dbReference type="ARBA" id="ARBA00004167"/>
    </source>
</evidence>
<dbReference type="InterPro" id="IPR052869">
    <property type="entry name" value="CLEC5A"/>
</dbReference>
<name>A0A670K0U1_PODMU</name>
<dbReference type="InterPro" id="IPR016186">
    <property type="entry name" value="C-type_lectin-like/link_sf"/>
</dbReference>
<dbReference type="Gene3D" id="3.10.100.10">
    <property type="entry name" value="Mannose-Binding Protein A, subunit A"/>
    <property type="match status" value="1"/>
</dbReference>
<keyword evidence="3" id="KW-0964">Secreted</keyword>
<dbReference type="InterPro" id="IPR001304">
    <property type="entry name" value="C-type_lectin-like"/>
</dbReference>
<dbReference type="GO" id="GO:0005576">
    <property type="term" value="C:extracellular region"/>
    <property type="evidence" value="ECO:0007669"/>
    <property type="project" value="UniProtKB-SubCell"/>
</dbReference>
<dbReference type="GO" id="GO:0030246">
    <property type="term" value="F:carbohydrate binding"/>
    <property type="evidence" value="ECO:0007669"/>
    <property type="project" value="UniProtKB-KW"/>
</dbReference>
<sequence length="199" mass="22728">NVVFLTNVVDSLSSGNKCAGFTGSYESFSFSFTDLLPRRPHSHPIRSKRWYVIKTAHGGNGNFCSFVYIKSSRLLFLLTSTGCPIRWVLYAGKCYFFSAEEKTWNDSQEDCAQSNAYLAVVNNKAELMFLFNRTNHFEYFIGLTQQGSKGLWRWIDNRAYDPDILNIRSRIYDCAVLGLHLVTSAPCSVVNRWICEEKA</sequence>
<protein>
    <recommendedName>
        <fullName evidence="5">C-type lectin domain-containing protein</fullName>
    </recommendedName>
</protein>
<organism evidence="6 7">
    <name type="scientific">Podarcis muralis</name>
    <name type="common">Wall lizard</name>
    <name type="synonym">Lacerta muralis</name>
    <dbReference type="NCBI Taxonomy" id="64176"/>
    <lineage>
        <taxon>Eukaryota</taxon>
        <taxon>Metazoa</taxon>
        <taxon>Chordata</taxon>
        <taxon>Craniata</taxon>
        <taxon>Vertebrata</taxon>
        <taxon>Euteleostomi</taxon>
        <taxon>Lepidosauria</taxon>
        <taxon>Squamata</taxon>
        <taxon>Bifurcata</taxon>
        <taxon>Unidentata</taxon>
        <taxon>Episquamata</taxon>
        <taxon>Laterata</taxon>
        <taxon>Lacertibaenia</taxon>
        <taxon>Lacertidae</taxon>
        <taxon>Podarcis</taxon>
    </lineage>
</organism>
<dbReference type="SMART" id="SM00034">
    <property type="entry name" value="CLECT"/>
    <property type="match status" value="1"/>
</dbReference>
<accession>A0A670K0U1</accession>
<keyword evidence="4" id="KW-0430">Lectin</keyword>
<dbReference type="CDD" id="cd03593">
    <property type="entry name" value="CLECT_NK_receptors_like"/>
    <property type="match status" value="1"/>
</dbReference>
<evidence type="ECO:0000256" key="3">
    <source>
        <dbReference type="ARBA" id="ARBA00022525"/>
    </source>
</evidence>
<evidence type="ECO:0000256" key="2">
    <source>
        <dbReference type="ARBA" id="ARBA00004613"/>
    </source>
</evidence>
<evidence type="ECO:0000313" key="7">
    <source>
        <dbReference type="Proteomes" id="UP000472272"/>
    </source>
</evidence>
<proteinExistence type="predicted"/>
<reference evidence="6" key="3">
    <citation type="submission" date="2025-09" db="UniProtKB">
        <authorList>
            <consortium name="Ensembl"/>
        </authorList>
    </citation>
    <scope>IDENTIFICATION</scope>
</reference>
<dbReference type="PANTHER" id="PTHR47536">
    <property type="entry name" value="C-TYPE LECTIN DOMAIN FAMILY 5 MEMBER A"/>
    <property type="match status" value="1"/>
</dbReference>